<dbReference type="InterPro" id="IPR005809">
    <property type="entry name" value="Succ_CoA_ligase-like_bsu"/>
</dbReference>
<dbReference type="GO" id="GO:0005524">
    <property type="term" value="F:ATP binding"/>
    <property type="evidence" value="ECO:0007669"/>
    <property type="project" value="UniProtKB-UniRule"/>
</dbReference>
<feature type="binding site" evidence="9">
    <location>
        <begin position="367"/>
        <end position="369"/>
    </location>
    <ligand>
        <name>substrate</name>
        <note>ligand shared with subunit alpha</note>
    </ligand>
</feature>
<feature type="binding site" evidence="9">
    <location>
        <position position="87"/>
    </location>
    <ligand>
        <name>ATP</name>
        <dbReference type="ChEBI" id="CHEBI:30616"/>
    </ligand>
</feature>
<protein>
    <recommendedName>
        <fullName evidence="9">Succinate--CoA ligase [ADP-forming] subunit beta, mitochondrial</fullName>
        <ecNumber evidence="9">6.2.1.5</ecNumber>
    </recommendedName>
    <alternativeName>
        <fullName evidence="9">Succinyl-CoA synthetase beta chain</fullName>
        <shortName evidence="9">SCS-beta</shortName>
    </alternativeName>
</protein>
<comment type="catalytic activity">
    <reaction evidence="9">
        <text>succinate + ATP + CoA = succinyl-CoA + ADP + phosphate</text>
        <dbReference type="Rhea" id="RHEA:17661"/>
        <dbReference type="ChEBI" id="CHEBI:30031"/>
        <dbReference type="ChEBI" id="CHEBI:30616"/>
        <dbReference type="ChEBI" id="CHEBI:43474"/>
        <dbReference type="ChEBI" id="CHEBI:57287"/>
        <dbReference type="ChEBI" id="CHEBI:57292"/>
        <dbReference type="ChEBI" id="CHEBI:456216"/>
        <dbReference type="EC" id="6.2.1.5"/>
    </reaction>
</comment>
<dbReference type="InterPro" id="IPR005811">
    <property type="entry name" value="SUCC_ACL_C"/>
</dbReference>
<dbReference type="GO" id="GO:0004775">
    <property type="term" value="F:succinate-CoA ligase (ADP-forming) activity"/>
    <property type="evidence" value="ECO:0007669"/>
    <property type="project" value="UniProtKB-UniRule"/>
</dbReference>
<name>A0AA85JSE8_TRIRE</name>
<dbReference type="InterPro" id="IPR016102">
    <property type="entry name" value="Succinyl-CoA_synth-like"/>
</dbReference>
<evidence type="ECO:0000259" key="12">
    <source>
        <dbReference type="Pfam" id="PF08442"/>
    </source>
</evidence>
<keyword evidence="9" id="KW-0496">Mitochondrion</keyword>
<evidence type="ECO:0000259" key="11">
    <source>
        <dbReference type="Pfam" id="PF00549"/>
    </source>
</evidence>
<dbReference type="PROSITE" id="PS01217">
    <property type="entry name" value="SUCCINYL_COA_LIG_3"/>
    <property type="match status" value="1"/>
</dbReference>
<sequence length="450" mass="49048">MFRRLVFESNRLLRNAKCARNLKIHEYTAMELLKKYEIPVPKFIIVRNVEEVKAACKELGTISSGVLTEKEIENAGETTDSTDIVLKAQVLAGGRGKGIWDSGLKGGVKIVYNVEEAVNVASRMLGHRIFTAQTGDSGQLCNTLLACERKYSRREHYLAIVLDRSSGGPVLIGCEQGGVNIEEVARENPSALIKIPVDIDKGLNRKDAVFMAQKLGLAHTEQAADYIERLYKLFITSDCTLLEINPISQDIKGNVLCMDCKMNFDDNAAFRQKEIFAQRDWTQEDERDVKATNAGLNYIGLDGNIGCLVNGAGLAMATMDLIQLHGGSPANFLDVGGGATAAQVTEAFRLITSDPKVHAILVNIFGGIMRCDVIAQGIVAAATELNIKVPIVVRLQGTRVEDAKAIIASSDMKILGCSDLDEAAHMSVKLADIVHLARQAAIDVKFELPY</sequence>
<reference evidence="13" key="1">
    <citation type="submission" date="2022-06" db="EMBL/GenBank/DDBJ databases">
        <authorList>
            <person name="Berger JAMES D."/>
            <person name="Berger JAMES D."/>
        </authorList>
    </citation>
    <scope>NUCLEOTIDE SEQUENCE [LARGE SCALE GENOMIC DNA]</scope>
</reference>
<evidence type="ECO:0000256" key="8">
    <source>
        <dbReference type="ARBA" id="ARBA00022946"/>
    </source>
</evidence>
<reference evidence="14" key="2">
    <citation type="submission" date="2023-11" db="UniProtKB">
        <authorList>
            <consortium name="WormBaseParasite"/>
        </authorList>
    </citation>
    <scope>IDENTIFICATION</scope>
</reference>
<evidence type="ECO:0000256" key="1">
    <source>
        <dbReference type="ARBA" id="ARBA00005064"/>
    </source>
</evidence>
<dbReference type="GO" id="GO:0006099">
    <property type="term" value="P:tricarboxylic acid cycle"/>
    <property type="evidence" value="ECO:0007669"/>
    <property type="project" value="UniProtKB-UniRule"/>
</dbReference>
<dbReference type="GO" id="GO:0006104">
    <property type="term" value="P:succinyl-CoA metabolic process"/>
    <property type="evidence" value="ECO:0007669"/>
    <property type="project" value="TreeGrafter"/>
</dbReference>
<evidence type="ECO:0000256" key="4">
    <source>
        <dbReference type="ARBA" id="ARBA00022723"/>
    </source>
</evidence>
<keyword evidence="13" id="KW-1185">Reference proteome</keyword>
<evidence type="ECO:0000256" key="10">
    <source>
        <dbReference type="RuleBase" id="RU361258"/>
    </source>
</evidence>
<comment type="cofactor">
    <cofactor evidence="9">
        <name>Mg(2+)</name>
        <dbReference type="ChEBI" id="CHEBI:18420"/>
    </cofactor>
    <text evidence="9">Binds 1 Mg(2+) ion per subunit.</text>
</comment>
<dbReference type="InterPro" id="IPR017866">
    <property type="entry name" value="Succ-CoA_synthase_bsu_CS"/>
</dbReference>
<proteinExistence type="inferred from homology"/>
<dbReference type="GO" id="GO:0000287">
    <property type="term" value="F:magnesium ion binding"/>
    <property type="evidence" value="ECO:0007669"/>
    <property type="project" value="UniProtKB-UniRule"/>
</dbReference>
<comment type="similarity">
    <text evidence="9 10">Belongs to the succinate/malate CoA ligase beta subunit family.</text>
</comment>
<dbReference type="WBParaSite" id="TREG1_37950.5">
    <property type="protein sequence ID" value="TREG1_37950.5"/>
    <property type="gene ID" value="TREG1_37950"/>
</dbReference>
<dbReference type="NCBIfam" id="TIGR01016">
    <property type="entry name" value="sucCoAbeta"/>
    <property type="match status" value="1"/>
</dbReference>
<feature type="binding site" evidence="9">
    <location>
        <begin position="94"/>
        <end position="96"/>
    </location>
    <ligand>
        <name>ATP</name>
        <dbReference type="ChEBI" id="CHEBI:30616"/>
    </ligand>
</feature>
<dbReference type="InterPro" id="IPR013815">
    <property type="entry name" value="ATP_grasp_subdomain_1"/>
</dbReference>
<dbReference type="HAMAP" id="MF_00558">
    <property type="entry name" value="Succ_CoA_beta"/>
    <property type="match status" value="1"/>
</dbReference>
<dbReference type="Proteomes" id="UP000050795">
    <property type="component" value="Unassembled WGS sequence"/>
</dbReference>
<evidence type="ECO:0000313" key="13">
    <source>
        <dbReference type="Proteomes" id="UP000050795"/>
    </source>
</evidence>
<comment type="subunit">
    <text evidence="9 10">Heterodimer of an alpha and a beta subunit.</text>
</comment>
<comment type="function">
    <text evidence="9">Succinyl-CoA synthetase functions in the citric acid cycle (TCA), coupling the hydrolysis of succinyl-CoA to the synthesis of ATP and thus represents the only step of substrate-level phosphorylation in the TCA. The beta subunit provides nucleotide specificity of the enzyme and binds the substrate succinate, while the binding sites for coenzyme A and phosphate are found in the alpha subunit.</text>
</comment>
<keyword evidence="7 9" id="KW-0460">Magnesium</keyword>
<evidence type="ECO:0000256" key="7">
    <source>
        <dbReference type="ARBA" id="ARBA00022842"/>
    </source>
</evidence>
<feature type="binding site" evidence="9">
    <location>
        <position position="245"/>
    </location>
    <ligand>
        <name>Mg(2+)</name>
        <dbReference type="ChEBI" id="CHEBI:18420"/>
    </ligand>
</feature>
<organism evidence="13 14">
    <name type="scientific">Trichobilharzia regenti</name>
    <name type="common">Nasal bird schistosome</name>
    <dbReference type="NCBI Taxonomy" id="157069"/>
    <lineage>
        <taxon>Eukaryota</taxon>
        <taxon>Metazoa</taxon>
        <taxon>Spiralia</taxon>
        <taxon>Lophotrochozoa</taxon>
        <taxon>Platyhelminthes</taxon>
        <taxon>Trematoda</taxon>
        <taxon>Digenea</taxon>
        <taxon>Strigeidida</taxon>
        <taxon>Schistosomatoidea</taxon>
        <taxon>Schistosomatidae</taxon>
        <taxon>Trichobilharzia</taxon>
    </lineage>
</organism>
<dbReference type="NCBIfam" id="NF001913">
    <property type="entry name" value="PRK00696.1"/>
    <property type="match status" value="1"/>
</dbReference>
<evidence type="ECO:0000256" key="5">
    <source>
        <dbReference type="ARBA" id="ARBA00022741"/>
    </source>
</evidence>
<dbReference type="Gene3D" id="3.30.1490.20">
    <property type="entry name" value="ATP-grasp fold, A domain"/>
    <property type="match status" value="1"/>
</dbReference>
<dbReference type="AlphaFoldDB" id="A0AA85JSE8"/>
<dbReference type="EC" id="6.2.1.5" evidence="9"/>
<evidence type="ECO:0000256" key="9">
    <source>
        <dbReference type="HAMAP-Rule" id="MF_03219"/>
    </source>
</evidence>
<comment type="pathway">
    <text evidence="1 9">Carbohydrate metabolism; tricarboxylic acid cycle; succinate from succinyl-CoA (ligase route): step 1/1.</text>
</comment>
<feature type="binding site" evidence="9">
    <location>
        <position position="310"/>
    </location>
    <ligand>
        <name>substrate</name>
        <note>ligand shared with subunit alpha</note>
    </ligand>
</feature>
<dbReference type="GO" id="GO:0042709">
    <property type="term" value="C:succinate-CoA ligase complex"/>
    <property type="evidence" value="ECO:0007669"/>
    <property type="project" value="TreeGrafter"/>
</dbReference>
<dbReference type="SUPFAM" id="SSF56059">
    <property type="entry name" value="Glutathione synthetase ATP-binding domain-like"/>
    <property type="match status" value="1"/>
</dbReference>
<feature type="binding site" evidence="9">
    <location>
        <position position="155"/>
    </location>
    <ligand>
        <name>ATP</name>
        <dbReference type="ChEBI" id="CHEBI:30616"/>
    </ligand>
</feature>
<dbReference type="Pfam" id="PF08442">
    <property type="entry name" value="ATP-grasp_2"/>
    <property type="match status" value="1"/>
</dbReference>
<keyword evidence="5 9" id="KW-0547">Nucleotide-binding</keyword>
<keyword evidence="4 9" id="KW-0479">Metal-binding</keyword>
<keyword evidence="6 9" id="KW-0067">ATP-binding</keyword>
<dbReference type="InterPro" id="IPR013650">
    <property type="entry name" value="ATP-grasp_succ-CoA_synth-type"/>
</dbReference>
<dbReference type="PANTHER" id="PTHR11815:SF1">
    <property type="entry name" value="SUCCINATE--COA LIGASE [ADP-FORMING] SUBUNIT BETA, MITOCHONDRIAL"/>
    <property type="match status" value="1"/>
</dbReference>
<keyword evidence="8" id="KW-0809">Transit peptide</keyword>
<keyword evidence="3 9" id="KW-0436">Ligase</keyword>
<dbReference type="SUPFAM" id="SSF52210">
    <property type="entry name" value="Succinyl-CoA synthetase domains"/>
    <property type="match status" value="1"/>
</dbReference>
<feature type="domain" description="ATP-grasp fold succinyl-CoA synthetase-type" evidence="12">
    <location>
        <begin position="68"/>
        <end position="248"/>
    </location>
</feature>
<evidence type="ECO:0000313" key="14">
    <source>
        <dbReference type="WBParaSite" id="TREG1_37950.5"/>
    </source>
</evidence>
<evidence type="ECO:0000256" key="3">
    <source>
        <dbReference type="ARBA" id="ARBA00022598"/>
    </source>
</evidence>
<feature type="binding site" evidence="9">
    <location>
        <position position="259"/>
    </location>
    <ligand>
        <name>Mg(2+)</name>
        <dbReference type="ChEBI" id="CHEBI:18420"/>
    </ligand>
</feature>
<dbReference type="PIRSF" id="PIRSF001554">
    <property type="entry name" value="SucCS_beta"/>
    <property type="match status" value="1"/>
</dbReference>
<dbReference type="Gene3D" id="3.30.470.20">
    <property type="entry name" value="ATP-grasp fold, B domain"/>
    <property type="match status" value="1"/>
</dbReference>
<evidence type="ECO:0000256" key="6">
    <source>
        <dbReference type="ARBA" id="ARBA00022840"/>
    </source>
</evidence>
<dbReference type="FunFam" id="3.30.470.20:FF:000002">
    <property type="entry name" value="Succinate--CoA ligase [ADP-forming] subunit beta"/>
    <property type="match status" value="1"/>
</dbReference>
<dbReference type="GO" id="GO:0005739">
    <property type="term" value="C:mitochondrion"/>
    <property type="evidence" value="ECO:0007669"/>
    <property type="project" value="UniProtKB-SubCell"/>
</dbReference>
<comment type="subcellular location">
    <subcellularLocation>
        <location evidence="9">Mitochondrion</location>
    </subcellularLocation>
</comment>
<dbReference type="FunFam" id="3.40.50.261:FF:000001">
    <property type="entry name" value="Succinate--CoA ligase [ADP-forming] subunit beta"/>
    <property type="match status" value="1"/>
</dbReference>
<evidence type="ECO:0000256" key="2">
    <source>
        <dbReference type="ARBA" id="ARBA00022532"/>
    </source>
</evidence>
<feature type="domain" description="ATP-citrate synthase/succinyl-CoA ligase C-terminal" evidence="11">
    <location>
        <begin position="308"/>
        <end position="427"/>
    </location>
</feature>
<dbReference type="Pfam" id="PF00549">
    <property type="entry name" value="Ligase_CoA"/>
    <property type="match status" value="1"/>
</dbReference>
<dbReference type="PANTHER" id="PTHR11815">
    <property type="entry name" value="SUCCINYL-COA SYNTHETASE BETA CHAIN"/>
    <property type="match status" value="1"/>
</dbReference>
<accession>A0AA85JSE8</accession>
<keyword evidence="2 9" id="KW-0816">Tricarboxylic acid cycle</keyword>
<dbReference type="Gene3D" id="3.40.50.261">
    <property type="entry name" value="Succinyl-CoA synthetase domains"/>
    <property type="match status" value="1"/>
</dbReference>